<dbReference type="AlphaFoldDB" id="A0A9X2AM18"/>
<dbReference type="InterPro" id="IPR010982">
    <property type="entry name" value="Lambda_DNA-bd_dom_sf"/>
</dbReference>
<dbReference type="InterPro" id="IPR000843">
    <property type="entry name" value="HTH_LacI"/>
</dbReference>
<proteinExistence type="predicted"/>
<dbReference type="Proteomes" id="UP001139447">
    <property type="component" value="Unassembled WGS sequence"/>
</dbReference>
<evidence type="ECO:0000256" key="3">
    <source>
        <dbReference type="ARBA" id="ARBA00023163"/>
    </source>
</evidence>
<keyword evidence="2 5" id="KW-0238">DNA-binding</keyword>
<name>A0A9X2AM18_9BURK</name>
<reference evidence="5" key="1">
    <citation type="submission" date="2022-03" db="EMBL/GenBank/DDBJ databases">
        <authorList>
            <person name="Woo C.Y."/>
        </authorList>
    </citation>
    <scope>NUCLEOTIDE SEQUENCE</scope>
    <source>
        <strain evidence="5">CYS-02</strain>
    </source>
</reference>
<dbReference type="PANTHER" id="PTHR30146">
    <property type="entry name" value="LACI-RELATED TRANSCRIPTIONAL REPRESSOR"/>
    <property type="match status" value="1"/>
</dbReference>
<dbReference type="EMBL" id="JALGBI010000001">
    <property type="protein sequence ID" value="MCJ0762260.1"/>
    <property type="molecule type" value="Genomic_DNA"/>
</dbReference>
<sequence length="344" mass="37221">MNPVKISEIAKAAGVSTATVDRVLNDRGGVNPATTRRVKEVLESLGGVASTPGRPKSAARYRFGFVLPNTRQAFFDAVDRVIAQSAGEFRHQHITEVTMRLPPHDASAFAEEVAKLSDYDGLAILAPDVPPVKLAINELVQAGVHVVTLFSDVAGSRRAAFLGTDNRAAGRTAALLLGLRLNRYQAGKTALFSPATRYAAEIDRRIGYAQLMEERFPSVQIQRFLELPESEEEAYRYALECLPPADSSDAMFSAYSVGAGSFGIARALSEKGYSGKALFAVHELVEIHRSLLANNSVDFVLHQDIYPSVSAAARTLRALDDGVRGALATFHNPRVEIVTQENLA</sequence>
<comment type="caution">
    <text evidence="5">The sequence shown here is derived from an EMBL/GenBank/DDBJ whole genome shotgun (WGS) entry which is preliminary data.</text>
</comment>
<dbReference type="Pfam" id="PF13407">
    <property type="entry name" value="Peripla_BP_4"/>
    <property type="match status" value="1"/>
</dbReference>
<keyword evidence="3" id="KW-0804">Transcription</keyword>
<feature type="domain" description="HTH lacI-type" evidence="4">
    <location>
        <begin position="4"/>
        <end position="46"/>
    </location>
</feature>
<dbReference type="Gene3D" id="1.10.260.40">
    <property type="entry name" value="lambda repressor-like DNA-binding domains"/>
    <property type="match status" value="1"/>
</dbReference>
<dbReference type="Pfam" id="PF00356">
    <property type="entry name" value="LacI"/>
    <property type="match status" value="1"/>
</dbReference>
<organism evidence="5 6">
    <name type="scientific">Variovorax terrae</name>
    <dbReference type="NCBI Taxonomy" id="2923278"/>
    <lineage>
        <taxon>Bacteria</taxon>
        <taxon>Pseudomonadati</taxon>
        <taxon>Pseudomonadota</taxon>
        <taxon>Betaproteobacteria</taxon>
        <taxon>Burkholderiales</taxon>
        <taxon>Comamonadaceae</taxon>
        <taxon>Variovorax</taxon>
    </lineage>
</organism>
<protein>
    <submittedName>
        <fullName evidence="5">LacI family DNA-binding transcriptional regulator</fullName>
    </submittedName>
</protein>
<dbReference type="SUPFAM" id="SSF53822">
    <property type="entry name" value="Periplasmic binding protein-like I"/>
    <property type="match status" value="1"/>
</dbReference>
<dbReference type="CDD" id="cd06307">
    <property type="entry name" value="PBP1_sugar_binding"/>
    <property type="match status" value="1"/>
</dbReference>
<dbReference type="CDD" id="cd01392">
    <property type="entry name" value="HTH_LacI"/>
    <property type="match status" value="1"/>
</dbReference>
<evidence type="ECO:0000256" key="1">
    <source>
        <dbReference type="ARBA" id="ARBA00023015"/>
    </source>
</evidence>
<gene>
    <name evidence="5" type="ORF">MMF98_03470</name>
</gene>
<dbReference type="InterPro" id="IPR025997">
    <property type="entry name" value="SBP_2_dom"/>
</dbReference>
<dbReference type="PANTHER" id="PTHR30146:SF152">
    <property type="entry name" value="TRANSCRIPTIONAL REGULATORY PROTEIN"/>
    <property type="match status" value="1"/>
</dbReference>
<evidence type="ECO:0000313" key="5">
    <source>
        <dbReference type="EMBL" id="MCJ0762260.1"/>
    </source>
</evidence>
<accession>A0A9X2AM18</accession>
<dbReference type="PROSITE" id="PS00356">
    <property type="entry name" value="HTH_LACI_1"/>
    <property type="match status" value="1"/>
</dbReference>
<dbReference type="Gene3D" id="3.40.50.2300">
    <property type="match status" value="2"/>
</dbReference>
<dbReference type="SMART" id="SM00354">
    <property type="entry name" value="HTH_LACI"/>
    <property type="match status" value="1"/>
</dbReference>
<keyword evidence="6" id="KW-1185">Reference proteome</keyword>
<keyword evidence="1" id="KW-0805">Transcription regulation</keyword>
<evidence type="ECO:0000313" key="6">
    <source>
        <dbReference type="Proteomes" id="UP001139447"/>
    </source>
</evidence>
<dbReference type="PROSITE" id="PS50932">
    <property type="entry name" value="HTH_LACI_2"/>
    <property type="match status" value="1"/>
</dbReference>
<dbReference type="GO" id="GO:0003700">
    <property type="term" value="F:DNA-binding transcription factor activity"/>
    <property type="evidence" value="ECO:0007669"/>
    <property type="project" value="TreeGrafter"/>
</dbReference>
<dbReference type="GO" id="GO:0000976">
    <property type="term" value="F:transcription cis-regulatory region binding"/>
    <property type="evidence" value="ECO:0007669"/>
    <property type="project" value="TreeGrafter"/>
</dbReference>
<dbReference type="InterPro" id="IPR028082">
    <property type="entry name" value="Peripla_BP_I"/>
</dbReference>
<dbReference type="SUPFAM" id="SSF47413">
    <property type="entry name" value="lambda repressor-like DNA-binding domains"/>
    <property type="match status" value="1"/>
</dbReference>
<evidence type="ECO:0000256" key="2">
    <source>
        <dbReference type="ARBA" id="ARBA00023125"/>
    </source>
</evidence>
<evidence type="ECO:0000259" key="4">
    <source>
        <dbReference type="PROSITE" id="PS50932"/>
    </source>
</evidence>
<dbReference type="RefSeq" id="WP_243304352.1">
    <property type="nucleotide sequence ID" value="NZ_JALGBI010000001.1"/>
</dbReference>